<dbReference type="PANTHER" id="PTHR33164:SF64">
    <property type="entry name" value="TRANSCRIPTIONAL REGULATOR SLYA"/>
    <property type="match status" value="1"/>
</dbReference>
<keyword evidence="6" id="KW-1185">Reference proteome</keyword>
<proteinExistence type="predicted"/>
<keyword evidence="3" id="KW-0804">Transcription</keyword>
<feature type="domain" description="HTH marR-type" evidence="4">
    <location>
        <begin position="6"/>
        <end position="143"/>
    </location>
</feature>
<evidence type="ECO:0000256" key="1">
    <source>
        <dbReference type="ARBA" id="ARBA00023015"/>
    </source>
</evidence>
<dbReference type="Gene3D" id="1.10.10.10">
    <property type="entry name" value="Winged helix-like DNA-binding domain superfamily/Winged helix DNA-binding domain"/>
    <property type="match status" value="1"/>
</dbReference>
<dbReference type="InterPro" id="IPR000835">
    <property type="entry name" value="HTH_MarR-typ"/>
</dbReference>
<dbReference type="InterPro" id="IPR039422">
    <property type="entry name" value="MarR/SlyA-like"/>
</dbReference>
<gene>
    <name evidence="5" type="ORF">GCM10007875_07230</name>
</gene>
<reference evidence="6" key="1">
    <citation type="journal article" date="2019" name="Int. J. Syst. Evol. Microbiol.">
        <title>The Global Catalogue of Microorganisms (GCM) 10K type strain sequencing project: providing services to taxonomists for standard genome sequencing and annotation.</title>
        <authorList>
            <consortium name="The Broad Institute Genomics Platform"/>
            <consortium name="The Broad Institute Genome Sequencing Center for Infectious Disease"/>
            <person name="Wu L."/>
            <person name="Ma J."/>
        </authorList>
    </citation>
    <scope>NUCLEOTIDE SEQUENCE [LARGE SCALE GENOMIC DNA]</scope>
    <source>
        <strain evidence="6">NBRC 105857</strain>
    </source>
</reference>
<dbReference type="Proteomes" id="UP001156664">
    <property type="component" value="Unassembled WGS sequence"/>
</dbReference>
<name>A0ABQ5YQJ8_9BURK</name>
<sequence>MAMKNDPAALYALTNSIQPLRRAWLQAVSNTLGQSGISNSLATAVLLVSRRPEGTQQNTLAEDIGINPGALVRTLDQGEAAGLLERREVKGNRRVKEIHLLPKGKALAQQMEQRLSELRAQLLGDLPAAQIEQTTATLRLFEERINQYLRGKN</sequence>
<dbReference type="InterPro" id="IPR036390">
    <property type="entry name" value="WH_DNA-bd_sf"/>
</dbReference>
<dbReference type="SMART" id="SM00347">
    <property type="entry name" value="HTH_MARR"/>
    <property type="match status" value="1"/>
</dbReference>
<evidence type="ECO:0000256" key="3">
    <source>
        <dbReference type="ARBA" id="ARBA00023163"/>
    </source>
</evidence>
<keyword evidence="1" id="KW-0805">Transcription regulation</keyword>
<dbReference type="SUPFAM" id="SSF46785">
    <property type="entry name" value="Winged helix' DNA-binding domain"/>
    <property type="match status" value="1"/>
</dbReference>
<comment type="caution">
    <text evidence="5">The sequence shown here is derived from an EMBL/GenBank/DDBJ whole genome shotgun (WGS) entry which is preliminary data.</text>
</comment>
<dbReference type="PANTHER" id="PTHR33164">
    <property type="entry name" value="TRANSCRIPTIONAL REGULATOR, MARR FAMILY"/>
    <property type="match status" value="1"/>
</dbReference>
<accession>A0ABQ5YQJ8</accession>
<organism evidence="5 6">
    <name type="scientific">Limnobacter litoralis</name>
    <dbReference type="NCBI Taxonomy" id="481366"/>
    <lineage>
        <taxon>Bacteria</taxon>
        <taxon>Pseudomonadati</taxon>
        <taxon>Pseudomonadota</taxon>
        <taxon>Betaproteobacteria</taxon>
        <taxon>Burkholderiales</taxon>
        <taxon>Burkholderiaceae</taxon>
        <taxon>Limnobacter</taxon>
    </lineage>
</organism>
<evidence type="ECO:0000256" key="2">
    <source>
        <dbReference type="ARBA" id="ARBA00023125"/>
    </source>
</evidence>
<evidence type="ECO:0000259" key="4">
    <source>
        <dbReference type="PROSITE" id="PS50995"/>
    </source>
</evidence>
<dbReference type="InterPro" id="IPR036388">
    <property type="entry name" value="WH-like_DNA-bd_sf"/>
</dbReference>
<evidence type="ECO:0000313" key="5">
    <source>
        <dbReference type="EMBL" id="GLR25635.1"/>
    </source>
</evidence>
<keyword evidence="2" id="KW-0238">DNA-binding</keyword>
<evidence type="ECO:0000313" key="6">
    <source>
        <dbReference type="Proteomes" id="UP001156664"/>
    </source>
</evidence>
<protein>
    <submittedName>
        <fullName evidence="5">MarR family transcriptional regulator</fullName>
    </submittedName>
</protein>
<dbReference type="EMBL" id="BSOJ01000006">
    <property type="protein sequence ID" value="GLR25635.1"/>
    <property type="molecule type" value="Genomic_DNA"/>
</dbReference>
<dbReference type="PROSITE" id="PS50995">
    <property type="entry name" value="HTH_MARR_2"/>
    <property type="match status" value="1"/>
</dbReference>
<dbReference type="PRINTS" id="PR00598">
    <property type="entry name" value="HTHMARR"/>
</dbReference>